<feature type="region of interest" description="Disordered" evidence="7">
    <location>
        <begin position="226"/>
        <end position="335"/>
    </location>
</feature>
<dbReference type="Gene3D" id="1.10.287.610">
    <property type="entry name" value="Helix hairpin bin"/>
    <property type="match status" value="1"/>
</dbReference>
<dbReference type="InterPro" id="IPR018130">
    <property type="entry name" value="Ribosomal_uS2_CS"/>
</dbReference>
<dbReference type="Gene3D" id="3.40.50.10490">
    <property type="entry name" value="Glucose-6-phosphate isomerase like protein, domain 1"/>
    <property type="match status" value="1"/>
</dbReference>
<accession>A0ABY5DLM0</accession>
<dbReference type="PANTHER" id="PTHR12534:SF0">
    <property type="entry name" value="SMALL RIBOSOMAL SUBUNIT PROTEIN US2M"/>
    <property type="match status" value="1"/>
</dbReference>
<reference evidence="8 9" key="1">
    <citation type="journal article" date="2022" name="Nat. Microbiol.">
        <title>The microbiome of a bacterivorous marine choanoflagellate contains a resource-demanding obligate bacterial associate.</title>
        <authorList>
            <person name="Needham D.M."/>
            <person name="Poirier C."/>
            <person name="Bachy C."/>
            <person name="George E.E."/>
            <person name="Wilken S."/>
            <person name="Yung C.C.M."/>
            <person name="Limardo A.J."/>
            <person name="Morando M."/>
            <person name="Sudek L."/>
            <person name="Malmstrom R.R."/>
            <person name="Keeling P.J."/>
            <person name="Santoro A.E."/>
            <person name="Worden A.Z."/>
        </authorList>
    </citation>
    <scope>NUCLEOTIDE SEQUENCE [LARGE SCALE GENOMIC DNA]</scope>
    <source>
        <strain evidence="8 9">Comchoano-1</strain>
    </source>
</reference>
<dbReference type="Proteomes" id="UP001055955">
    <property type="component" value="Chromosome"/>
</dbReference>
<dbReference type="CDD" id="cd01425">
    <property type="entry name" value="RPS2"/>
    <property type="match status" value="1"/>
</dbReference>
<dbReference type="NCBIfam" id="TIGR01011">
    <property type="entry name" value="rpsB_bact"/>
    <property type="match status" value="1"/>
</dbReference>
<keyword evidence="2 5" id="KW-0689">Ribosomal protein</keyword>
<dbReference type="InterPro" id="IPR001865">
    <property type="entry name" value="Ribosomal_uS2"/>
</dbReference>
<dbReference type="GO" id="GO:0005840">
    <property type="term" value="C:ribosome"/>
    <property type="evidence" value="ECO:0007669"/>
    <property type="project" value="UniProtKB-KW"/>
</dbReference>
<dbReference type="Pfam" id="PF00318">
    <property type="entry name" value="Ribosomal_S2"/>
    <property type="match status" value="1"/>
</dbReference>
<dbReference type="PROSITE" id="PS00962">
    <property type="entry name" value="RIBOSOMAL_S2_1"/>
    <property type="match status" value="1"/>
</dbReference>
<name>A0ABY5DLM0_9GAMM</name>
<feature type="compositionally biased region" description="Basic and acidic residues" evidence="7">
    <location>
        <begin position="226"/>
        <end position="235"/>
    </location>
</feature>
<dbReference type="EMBL" id="CP092900">
    <property type="protein sequence ID" value="UTC24657.1"/>
    <property type="molecule type" value="Genomic_DNA"/>
</dbReference>
<evidence type="ECO:0000256" key="6">
    <source>
        <dbReference type="RuleBase" id="RU003631"/>
    </source>
</evidence>
<dbReference type="InterPro" id="IPR023591">
    <property type="entry name" value="Ribosomal_uS2_flav_dom_sf"/>
</dbReference>
<feature type="compositionally biased region" description="Basic and acidic residues" evidence="7">
    <location>
        <begin position="252"/>
        <end position="269"/>
    </location>
</feature>
<keyword evidence="9" id="KW-1185">Reference proteome</keyword>
<dbReference type="SUPFAM" id="SSF52313">
    <property type="entry name" value="Ribosomal protein S2"/>
    <property type="match status" value="1"/>
</dbReference>
<dbReference type="InterPro" id="IPR005706">
    <property type="entry name" value="Ribosomal_uS2_bac/mit/plastid"/>
</dbReference>
<gene>
    <name evidence="5 8" type="primary">rpsB</name>
    <name evidence="8" type="ORF">MMH89_00560</name>
</gene>
<keyword evidence="3 5" id="KW-0687">Ribonucleoprotein</keyword>
<evidence type="ECO:0000256" key="4">
    <source>
        <dbReference type="ARBA" id="ARBA00035256"/>
    </source>
</evidence>
<evidence type="ECO:0000313" key="8">
    <source>
        <dbReference type="EMBL" id="UTC24657.1"/>
    </source>
</evidence>
<sequence>MIEDMFSCGVHFGHKASFKNPKMLPYVIAERSGLQIINLEKTKKMFEDSLVFVDQLVRSGGRVVVVGTKQVAQEVVAKYGTEMKMPYVDQRWLGGMLTNFKTVRGRVSRLEYLNKKFEENDLNGLTKKERLILRRERAKLAVSLGGVQDLNTLPEALFVIDVIQERIAIQEANKLGIPVIGVVDTNCSPEGLDYVIPGNDDSLSAIEYYLSCLSSVVSTARSHYEAEQAKVEKSSMPKIRKKTVATESATSEEVKEGGDQSDESKEAGQTKKRVVKKRAEKSQEDTSSEQESPKKTVKAAPAKKAAAEKKTVAKKVVKKPTKAASKSSKKSESGE</sequence>
<evidence type="ECO:0000256" key="7">
    <source>
        <dbReference type="SAM" id="MobiDB-lite"/>
    </source>
</evidence>
<dbReference type="PRINTS" id="PR00395">
    <property type="entry name" value="RIBOSOMALS2"/>
</dbReference>
<evidence type="ECO:0000256" key="1">
    <source>
        <dbReference type="ARBA" id="ARBA00006242"/>
    </source>
</evidence>
<feature type="compositionally biased region" description="Basic residues" evidence="7">
    <location>
        <begin position="270"/>
        <end position="279"/>
    </location>
</feature>
<proteinExistence type="inferred from homology"/>
<dbReference type="PROSITE" id="PS00963">
    <property type="entry name" value="RIBOSOMAL_S2_2"/>
    <property type="match status" value="1"/>
</dbReference>
<evidence type="ECO:0000256" key="3">
    <source>
        <dbReference type="ARBA" id="ARBA00023274"/>
    </source>
</evidence>
<protein>
    <recommendedName>
        <fullName evidence="4 5">Small ribosomal subunit protein uS2</fullName>
    </recommendedName>
</protein>
<feature type="compositionally biased region" description="Basic residues" evidence="7">
    <location>
        <begin position="312"/>
        <end position="321"/>
    </location>
</feature>
<evidence type="ECO:0000256" key="5">
    <source>
        <dbReference type="HAMAP-Rule" id="MF_00291"/>
    </source>
</evidence>
<dbReference type="PANTHER" id="PTHR12534">
    <property type="entry name" value="30S RIBOSOMAL PROTEIN S2 PROKARYOTIC AND ORGANELLAR"/>
    <property type="match status" value="1"/>
</dbReference>
<dbReference type="RefSeq" id="WP_258568442.1">
    <property type="nucleotide sequence ID" value="NZ_CP092900.1"/>
</dbReference>
<comment type="similarity">
    <text evidence="1 5 6">Belongs to the universal ribosomal protein uS2 family.</text>
</comment>
<evidence type="ECO:0000313" key="9">
    <source>
        <dbReference type="Proteomes" id="UP001055955"/>
    </source>
</evidence>
<evidence type="ECO:0000256" key="2">
    <source>
        <dbReference type="ARBA" id="ARBA00022980"/>
    </source>
</evidence>
<organism evidence="8 9">
    <name type="scientific">Candidatus Comchoanobacter bicostacola</name>
    <dbReference type="NCBI Taxonomy" id="2919598"/>
    <lineage>
        <taxon>Bacteria</taxon>
        <taxon>Pseudomonadati</taxon>
        <taxon>Pseudomonadota</taxon>
        <taxon>Gammaproteobacteria</taxon>
        <taxon>Candidatus Comchoanobacterales</taxon>
        <taxon>Candidatus Comchoanobacteraceae</taxon>
        <taxon>Candidatus Comchoanobacter</taxon>
    </lineage>
</organism>
<dbReference type="HAMAP" id="MF_00291_B">
    <property type="entry name" value="Ribosomal_uS2_B"/>
    <property type="match status" value="1"/>
</dbReference>